<dbReference type="Pfam" id="PF12796">
    <property type="entry name" value="Ank_2"/>
    <property type="match status" value="1"/>
</dbReference>
<dbReference type="InterPro" id="IPR002110">
    <property type="entry name" value="Ankyrin_rpt"/>
</dbReference>
<keyword evidence="1" id="KW-0677">Repeat</keyword>
<sequence length="142" mass="15480">MKILLVFSEDKLDDQQQEPTLSPSSISTQLHLAASLNSTSEVRKLFQNHNFTSSDLGSALVDASRSGNKEIVKVLLDTGADVNWTGSDEDSALMAACRGGQREVARLLLERGATVELVHLYGKVLREVLDEIVICERSPNGL</sequence>
<dbReference type="InterPro" id="IPR036770">
    <property type="entry name" value="Ankyrin_rpt-contain_sf"/>
</dbReference>
<keyword evidence="5" id="KW-1185">Reference proteome</keyword>
<dbReference type="Proteomes" id="UP000664132">
    <property type="component" value="Unassembled WGS sequence"/>
</dbReference>
<organism evidence="4 5">
    <name type="scientific">Cadophora malorum</name>
    <dbReference type="NCBI Taxonomy" id="108018"/>
    <lineage>
        <taxon>Eukaryota</taxon>
        <taxon>Fungi</taxon>
        <taxon>Dikarya</taxon>
        <taxon>Ascomycota</taxon>
        <taxon>Pezizomycotina</taxon>
        <taxon>Leotiomycetes</taxon>
        <taxon>Helotiales</taxon>
        <taxon>Ploettnerulaceae</taxon>
        <taxon>Cadophora</taxon>
    </lineage>
</organism>
<dbReference type="PANTHER" id="PTHR24171:SF8">
    <property type="entry name" value="BRCA1-ASSOCIATED RING DOMAIN PROTEIN 1"/>
    <property type="match status" value="1"/>
</dbReference>
<dbReference type="OrthoDB" id="3549398at2759"/>
<evidence type="ECO:0000256" key="1">
    <source>
        <dbReference type="ARBA" id="ARBA00022737"/>
    </source>
</evidence>
<accession>A0A8H7WGC5</accession>
<evidence type="ECO:0000256" key="2">
    <source>
        <dbReference type="ARBA" id="ARBA00023043"/>
    </source>
</evidence>
<protein>
    <recommendedName>
        <fullName evidence="6">Ankyrin</fullName>
    </recommendedName>
</protein>
<evidence type="ECO:0000313" key="5">
    <source>
        <dbReference type="Proteomes" id="UP000664132"/>
    </source>
</evidence>
<dbReference type="EMBL" id="JAFJYH010000022">
    <property type="protein sequence ID" value="KAG4424292.1"/>
    <property type="molecule type" value="Genomic_DNA"/>
</dbReference>
<dbReference type="InterPro" id="IPR001969">
    <property type="entry name" value="Aspartic_peptidase_AS"/>
</dbReference>
<dbReference type="SUPFAM" id="SSF48403">
    <property type="entry name" value="Ankyrin repeat"/>
    <property type="match status" value="1"/>
</dbReference>
<dbReference type="SMART" id="SM00248">
    <property type="entry name" value="ANK"/>
    <property type="match status" value="2"/>
</dbReference>
<proteinExistence type="predicted"/>
<dbReference type="GO" id="GO:0004190">
    <property type="term" value="F:aspartic-type endopeptidase activity"/>
    <property type="evidence" value="ECO:0007669"/>
    <property type="project" value="InterPro"/>
</dbReference>
<evidence type="ECO:0000256" key="3">
    <source>
        <dbReference type="PROSITE-ProRule" id="PRU00023"/>
    </source>
</evidence>
<reference evidence="4" key="1">
    <citation type="submission" date="2021-02" db="EMBL/GenBank/DDBJ databases">
        <title>Genome sequence Cadophora malorum strain M34.</title>
        <authorList>
            <person name="Stefanovic E."/>
            <person name="Vu D."/>
            <person name="Scully C."/>
            <person name="Dijksterhuis J."/>
            <person name="Roader J."/>
            <person name="Houbraken J."/>
        </authorList>
    </citation>
    <scope>NUCLEOTIDE SEQUENCE</scope>
    <source>
        <strain evidence="4">M34</strain>
    </source>
</reference>
<evidence type="ECO:0008006" key="6">
    <source>
        <dbReference type="Google" id="ProtNLM"/>
    </source>
</evidence>
<dbReference type="PANTHER" id="PTHR24171">
    <property type="entry name" value="ANKYRIN REPEAT DOMAIN-CONTAINING PROTEIN 39-RELATED"/>
    <property type="match status" value="1"/>
</dbReference>
<comment type="caution">
    <text evidence="4">The sequence shown here is derived from an EMBL/GenBank/DDBJ whole genome shotgun (WGS) entry which is preliminary data.</text>
</comment>
<dbReference type="AlphaFoldDB" id="A0A8H7WGC5"/>
<dbReference type="PROSITE" id="PS50088">
    <property type="entry name" value="ANK_REPEAT"/>
    <property type="match status" value="2"/>
</dbReference>
<dbReference type="GO" id="GO:0085020">
    <property type="term" value="P:protein K6-linked ubiquitination"/>
    <property type="evidence" value="ECO:0007669"/>
    <property type="project" value="TreeGrafter"/>
</dbReference>
<dbReference type="GO" id="GO:0006508">
    <property type="term" value="P:proteolysis"/>
    <property type="evidence" value="ECO:0007669"/>
    <property type="project" value="InterPro"/>
</dbReference>
<dbReference type="Gene3D" id="1.25.40.20">
    <property type="entry name" value="Ankyrin repeat-containing domain"/>
    <property type="match status" value="1"/>
</dbReference>
<keyword evidence="2 3" id="KW-0040">ANK repeat</keyword>
<evidence type="ECO:0000313" key="4">
    <source>
        <dbReference type="EMBL" id="KAG4424292.1"/>
    </source>
</evidence>
<dbReference type="GO" id="GO:0004842">
    <property type="term" value="F:ubiquitin-protein transferase activity"/>
    <property type="evidence" value="ECO:0007669"/>
    <property type="project" value="TreeGrafter"/>
</dbReference>
<feature type="repeat" description="ANK" evidence="3">
    <location>
        <begin position="88"/>
        <end position="120"/>
    </location>
</feature>
<dbReference type="PROSITE" id="PS00141">
    <property type="entry name" value="ASP_PROTEASE"/>
    <property type="match status" value="1"/>
</dbReference>
<name>A0A8H7WGC5_9HELO</name>
<feature type="repeat" description="ANK" evidence="3">
    <location>
        <begin position="55"/>
        <end position="87"/>
    </location>
</feature>
<gene>
    <name evidence="4" type="ORF">IFR04_002533</name>
</gene>
<dbReference type="PROSITE" id="PS50297">
    <property type="entry name" value="ANK_REP_REGION"/>
    <property type="match status" value="2"/>
</dbReference>